<dbReference type="GO" id="GO:0004523">
    <property type="term" value="F:RNA-DNA hybrid ribonuclease activity"/>
    <property type="evidence" value="ECO:0007669"/>
    <property type="project" value="InterPro"/>
</dbReference>
<evidence type="ECO:0000313" key="3">
    <source>
        <dbReference type="Proteomes" id="UP000246104"/>
    </source>
</evidence>
<name>A0A317JPW0_9BACT</name>
<proteinExistence type="predicted"/>
<dbReference type="CDD" id="cd09279">
    <property type="entry name" value="RNase_HI_like"/>
    <property type="match status" value="1"/>
</dbReference>
<protein>
    <recommendedName>
        <fullName evidence="1">RNase H type-1 domain-containing protein</fullName>
    </recommendedName>
</protein>
<dbReference type="InterPro" id="IPR012337">
    <property type="entry name" value="RNaseH-like_sf"/>
</dbReference>
<organism evidence="2 3">
    <name type="scientific">Candidatus Cerribacteria bacterium 'Amazon FNV 2010 28 9'</name>
    <dbReference type="NCBI Taxonomy" id="2081795"/>
    <lineage>
        <taxon>Bacteria</taxon>
        <taxon>Candidatus Cerribacteria</taxon>
    </lineage>
</organism>
<dbReference type="PANTHER" id="PTHR46387">
    <property type="entry name" value="POLYNUCLEOTIDYL TRANSFERASE, RIBONUCLEASE H-LIKE SUPERFAMILY PROTEIN"/>
    <property type="match status" value="1"/>
</dbReference>
<dbReference type="InterPro" id="IPR002156">
    <property type="entry name" value="RNaseH_domain"/>
</dbReference>
<reference evidence="2 3" key="1">
    <citation type="submission" date="2018-02" db="EMBL/GenBank/DDBJ databases">
        <title>Genomic Reconstructions from Amazon Rainforest and Pasture Soil Reveal Novel Insights into the Physiology of Candidate Phyla in Tropical Sites.</title>
        <authorList>
            <person name="Kroeger M.E."/>
            <person name="Delmont T."/>
            <person name="Eren A.M."/>
            <person name="Guo J."/>
            <person name="Meyer K.M."/>
            <person name="Khan K."/>
            <person name="Rodrigues J.L.M."/>
            <person name="Bohannan B.J.M."/>
            <person name="Tringe S."/>
            <person name="Borges C.D."/>
            <person name="Tiedje J."/>
            <person name="Tsai S.M."/>
            <person name="Nusslein K."/>
        </authorList>
    </citation>
    <scope>NUCLEOTIDE SEQUENCE [LARGE SCALE GENOMIC DNA]</scope>
    <source>
        <strain evidence="2">Amazon FNV 2010 28 9</strain>
    </source>
</reference>
<sequence length="135" mass="14595">MHVTVHTDGGSRGNPGKSAIGVVIEHEGTSLLSLGQYIGVGTNNRAEYIAVIEALQWLVEHVATLSGASFFLDSQLVVSQLNGVYQVKHPDMIALKKNVDQLRSSLPFRITFSYVPRAQNAAADALVNKALDEHL</sequence>
<dbReference type="EMBL" id="PSRQ01000032">
    <property type="protein sequence ID" value="PWU23450.1"/>
    <property type="molecule type" value="Genomic_DNA"/>
</dbReference>
<comment type="caution">
    <text evidence="2">The sequence shown here is derived from an EMBL/GenBank/DDBJ whole genome shotgun (WGS) entry which is preliminary data.</text>
</comment>
<dbReference type="InterPro" id="IPR036397">
    <property type="entry name" value="RNaseH_sf"/>
</dbReference>
<dbReference type="Gene3D" id="3.30.420.10">
    <property type="entry name" value="Ribonuclease H-like superfamily/Ribonuclease H"/>
    <property type="match status" value="1"/>
</dbReference>
<dbReference type="AlphaFoldDB" id="A0A317JPW0"/>
<feature type="domain" description="RNase H type-1" evidence="1">
    <location>
        <begin position="1"/>
        <end position="132"/>
    </location>
</feature>
<dbReference type="PANTHER" id="PTHR46387:SF2">
    <property type="entry name" value="RIBONUCLEASE HI"/>
    <property type="match status" value="1"/>
</dbReference>
<accession>A0A317JPW0</accession>
<dbReference type="GO" id="GO:0003676">
    <property type="term" value="F:nucleic acid binding"/>
    <property type="evidence" value="ECO:0007669"/>
    <property type="project" value="InterPro"/>
</dbReference>
<dbReference type="PROSITE" id="PS50879">
    <property type="entry name" value="RNASE_H_1"/>
    <property type="match status" value="1"/>
</dbReference>
<dbReference type="SUPFAM" id="SSF53098">
    <property type="entry name" value="Ribonuclease H-like"/>
    <property type="match status" value="1"/>
</dbReference>
<dbReference type="Proteomes" id="UP000246104">
    <property type="component" value="Unassembled WGS sequence"/>
</dbReference>
<gene>
    <name evidence="2" type="ORF">C5B42_02750</name>
</gene>
<dbReference type="Pfam" id="PF13456">
    <property type="entry name" value="RVT_3"/>
    <property type="match status" value="1"/>
</dbReference>
<evidence type="ECO:0000259" key="1">
    <source>
        <dbReference type="PROSITE" id="PS50879"/>
    </source>
</evidence>
<evidence type="ECO:0000313" key="2">
    <source>
        <dbReference type="EMBL" id="PWU23450.1"/>
    </source>
</evidence>